<dbReference type="CDD" id="cd06170">
    <property type="entry name" value="LuxR_C_like"/>
    <property type="match status" value="1"/>
</dbReference>
<dbReference type="PRINTS" id="PR00038">
    <property type="entry name" value="HTHLUXR"/>
</dbReference>
<dbReference type="EMBL" id="BOPG01000102">
    <property type="protein sequence ID" value="GIJ63761.1"/>
    <property type="molecule type" value="Genomic_DNA"/>
</dbReference>
<keyword evidence="6" id="KW-1185">Reference proteome</keyword>
<dbReference type="InterPro" id="IPR016032">
    <property type="entry name" value="Sig_transdc_resp-reg_C-effctor"/>
</dbReference>
<keyword evidence="1" id="KW-0805">Transcription regulation</keyword>
<proteinExistence type="predicted"/>
<evidence type="ECO:0000313" key="5">
    <source>
        <dbReference type="EMBL" id="GIJ63761.1"/>
    </source>
</evidence>
<keyword evidence="3" id="KW-0804">Transcription</keyword>
<organism evidence="5 6">
    <name type="scientific">Virgisporangium aurantiacum</name>
    <dbReference type="NCBI Taxonomy" id="175570"/>
    <lineage>
        <taxon>Bacteria</taxon>
        <taxon>Bacillati</taxon>
        <taxon>Actinomycetota</taxon>
        <taxon>Actinomycetes</taxon>
        <taxon>Micromonosporales</taxon>
        <taxon>Micromonosporaceae</taxon>
        <taxon>Virgisporangium</taxon>
    </lineage>
</organism>
<dbReference type="InterPro" id="IPR000792">
    <property type="entry name" value="Tscrpt_reg_LuxR_C"/>
</dbReference>
<gene>
    <name evidence="5" type="ORF">Vau01_112770</name>
</gene>
<evidence type="ECO:0000256" key="3">
    <source>
        <dbReference type="ARBA" id="ARBA00023163"/>
    </source>
</evidence>
<dbReference type="AlphaFoldDB" id="A0A8J4E6T0"/>
<evidence type="ECO:0000256" key="1">
    <source>
        <dbReference type="ARBA" id="ARBA00023015"/>
    </source>
</evidence>
<evidence type="ECO:0000313" key="6">
    <source>
        <dbReference type="Proteomes" id="UP000612585"/>
    </source>
</evidence>
<dbReference type="PANTHER" id="PTHR44688:SF16">
    <property type="entry name" value="DNA-BINDING TRANSCRIPTIONAL ACTIVATOR DEVR_DOSR"/>
    <property type="match status" value="1"/>
</dbReference>
<sequence length="87" mass="9358">MRVLSGPRRRGSAAPELAPLTARETEILRLVGTGRSNAAIARTLFVSEATVKTHLTRLMSKLDLSSRAQAVVTAYETGLIVPGRRDA</sequence>
<evidence type="ECO:0000256" key="2">
    <source>
        <dbReference type="ARBA" id="ARBA00023125"/>
    </source>
</evidence>
<dbReference type="PANTHER" id="PTHR44688">
    <property type="entry name" value="DNA-BINDING TRANSCRIPTIONAL ACTIVATOR DEVR_DOSR"/>
    <property type="match status" value="1"/>
</dbReference>
<dbReference type="SUPFAM" id="SSF46894">
    <property type="entry name" value="C-terminal effector domain of the bipartite response regulators"/>
    <property type="match status" value="1"/>
</dbReference>
<protein>
    <recommendedName>
        <fullName evidence="4">HTH luxR-type domain-containing protein</fullName>
    </recommendedName>
</protein>
<keyword evidence="2" id="KW-0238">DNA-binding</keyword>
<dbReference type="SMART" id="SM00421">
    <property type="entry name" value="HTH_LUXR"/>
    <property type="match status" value="1"/>
</dbReference>
<evidence type="ECO:0000259" key="4">
    <source>
        <dbReference type="PROSITE" id="PS50043"/>
    </source>
</evidence>
<dbReference type="GO" id="GO:0003677">
    <property type="term" value="F:DNA binding"/>
    <property type="evidence" value="ECO:0007669"/>
    <property type="project" value="UniProtKB-KW"/>
</dbReference>
<feature type="domain" description="HTH luxR-type" evidence="4">
    <location>
        <begin position="13"/>
        <end position="78"/>
    </location>
</feature>
<dbReference type="PROSITE" id="PS50043">
    <property type="entry name" value="HTH_LUXR_2"/>
    <property type="match status" value="1"/>
</dbReference>
<dbReference type="InterPro" id="IPR036388">
    <property type="entry name" value="WH-like_DNA-bd_sf"/>
</dbReference>
<accession>A0A8J4E6T0</accession>
<comment type="caution">
    <text evidence="5">The sequence shown here is derived from an EMBL/GenBank/DDBJ whole genome shotgun (WGS) entry which is preliminary data.</text>
</comment>
<reference evidence="5" key="1">
    <citation type="submission" date="2021-01" db="EMBL/GenBank/DDBJ databases">
        <title>Whole genome shotgun sequence of Virgisporangium aurantiacum NBRC 16421.</title>
        <authorList>
            <person name="Komaki H."/>
            <person name="Tamura T."/>
        </authorList>
    </citation>
    <scope>NUCLEOTIDE SEQUENCE</scope>
    <source>
        <strain evidence="5">NBRC 16421</strain>
    </source>
</reference>
<dbReference type="Pfam" id="PF00196">
    <property type="entry name" value="GerE"/>
    <property type="match status" value="1"/>
</dbReference>
<dbReference type="Gene3D" id="1.10.10.10">
    <property type="entry name" value="Winged helix-like DNA-binding domain superfamily/Winged helix DNA-binding domain"/>
    <property type="match status" value="1"/>
</dbReference>
<name>A0A8J4E6T0_9ACTN</name>
<dbReference type="GO" id="GO:0006355">
    <property type="term" value="P:regulation of DNA-templated transcription"/>
    <property type="evidence" value="ECO:0007669"/>
    <property type="project" value="InterPro"/>
</dbReference>
<dbReference type="PROSITE" id="PS00622">
    <property type="entry name" value="HTH_LUXR_1"/>
    <property type="match status" value="1"/>
</dbReference>
<dbReference type="Proteomes" id="UP000612585">
    <property type="component" value="Unassembled WGS sequence"/>
</dbReference>